<dbReference type="PANTHER" id="PTHR18934">
    <property type="entry name" value="ATP-DEPENDENT RNA HELICASE"/>
    <property type="match status" value="1"/>
</dbReference>
<dbReference type="SMART" id="SM00487">
    <property type="entry name" value="DEXDc"/>
    <property type="match status" value="1"/>
</dbReference>
<dbReference type="InterPro" id="IPR059023">
    <property type="entry name" value="RNA_hel_CTD"/>
</dbReference>
<dbReference type="OMA" id="LFRVCNM"/>
<dbReference type="Pfam" id="PF07717">
    <property type="entry name" value="OB_NTP_bind"/>
    <property type="match status" value="1"/>
</dbReference>
<dbReference type="Pfam" id="PF26026">
    <property type="entry name" value="RNA_hel_CTD"/>
    <property type="match status" value="1"/>
</dbReference>
<dbReference type="Pfam" id="PF24385">
    <property type="entry name" value="DSRM_DHX29"/>
    <property type="match status" value="1"/>
</dbReference>
<dbReference type="InterPro" id="IPR027417">
    <property type="entry name" value="P-loop_NTPase"/>
</dbReference>
<dbReference type="Gene3D" id="1.20.120.1080">
    <property type="match status" value="1"/>
</dbReference>
<feature type="domain" description="Helicase ATP-binding" evidence="9">
    <location>
        <begin position="565"/>
        <end position="730"/>
    </location>
</feature>
<dbReference type="GO" id="GO:0016787">
    <property type="term" value="F:hydrolase activity"/>
    <property type="evidence" value="ECO:0007669"/>
    <property type="project" value="UniProtKB-KW"/>
</dbReference>
<dbReference type="PROSITE" id="PS51192">
    <property type="entry name" value="HELICASE_ATP_BIND_1"/>
    <property type="match status" value="1"/>
</dbReference>
<keyword evidence="12" id="KW-1185">Reference proteome</keyword>
<feature type="compositionally biased region" description="Pro residues" evidence="8">
    <location>
        <begin position="32"/>
        <end position="41"/>
    </location>
</feature>
<keyword evidence="4" id="KW-0347">Helicase</keyword>
<sequence length="1334" mass="148950">MPPKKSNIVKSGNASSPKEKKSNDPTPSTSTGPPPPPPLFPPGSKFPLSLLNERCQKLGWEKPSVDTRSHGPNKFTFVVTLHRWNSKHSERESVRMEPHPPYYRPSAIEAKHWGATYALHRFSNGLQLNRVLPPGPREYWNELLQEQKTAAEHQKWMYESDPFEAKKTVETRQNQAAKIREETNPSNSRASEYKSTGSVSSEHPEVIMATSLRELVEDAIKEAGVPLTLSPEATPDVLKQLGQLGFNKVQSQDAVSFLSEDSTLTSTLLSTQPPLQACIEYLILHIPECDLPERFLPSTNSSNPFITSAHSGEDDLKRRWIEDKAVKEAGWPLQAVKECTANPKYLERWDLLMVTLGRKLIGLQLLDWDANTGELPYPIDSEEYEALGAHIEEPGHLLIPLFSAPIQIHILFSEFENFPRPGYLPIYITSTTAPAYIRLHLLSRLLLAMESNPHLEFGEGFCMAVMRLVEEAWAGIEDNGPPSIVSVLKNIISQPARYVAEEDDPSTDIGTGTRRKRTGNQHRNDGKTDLQIKQVFEALQQSHKYQEVLEKRQKLPAFQAREEFLEKLENNRVVIVVGETGCGKTTQLPQFILDSMIMSGRGSEAYILITQPRRISAISVSARVGEERINDGSVGYTIRGETKRGKDTKLLFCTTGVVLRRLSSGDSLQDVSHIIVDEVHERSMDGDFLLLELKELIKTHPTLKVILMSATINHDIFVRYFNNAPLLTIPGFTHPVTDKYLEDVLSVIDYRPPAPRTHGKSKTGSDKRHVRDEYKAEGYSDSVATAIQNIIRSDRIDYQLIASLVDHILRTTEAIGGILIFLPGVNEIRQCIDAIKQTVKDKAATVLPLHANLSNDEQRRVFQQLKSWKIIAATNVAETSITIDDVIYVIDAGKVKETQYDTETSLSMLVETWVTRAAARQRRGRAGRTQPGTCYKLYTRKQEDKMTKFPVPEILRVPLENISLSVKAAREHQDVKVFLRQTIDPPSFAALDSAWNTLEDLNAVDDAGNLTALGKYMAMLPVDVRLAKMLILGTIFQCLGPLTAVAALLSSKPLFNNPLEKREEANAARARFAIADSDILTDVNAYEQCMSMLSAGKGHSAVRAFCEENFINANMLREITSLRQDFISALAEIGLVGLKATPSSPELNKSANNINLVKAAMLGGLWPRVVRVHLPDKSIKYDKVSAGTVRRENLATDYKMFDLKEGRVFLHPGSVLFGTSSWKPPFLFYFHKHMSSKVFLRDATKVPIYAILLFGGPVVANHIRGGLTVGTKNSFIKLNAIPRIGVLVNQLRRLLDAQLQKSIEDGTMLTIASGNPIIRAIMALLTYDGKTEQL</sequence>
<dbReference type="OrthoDB" id="5600252at2759"/>
<evidence type="ECO:0000256" key="4">
    <source>
        <dbReference type="ARBA" id="ARBA00022806"/>
    </source>
</evidence>
<evidence type="ECO:0000256" key="3">
    <source>
        <dbReference type="ARBA" id="ARBA00022801"/>
    </source>
</evidence>
<dbReference type="EMBL" id="KN817521">
    <property type="protein sequence ID" value="KJA28505.1"/>
    <property type="molecule type" value="Genomic_DNA"/>
</dbReference>
<dbReference type="InterPro" id="IPR011709">
    <property type="entry name" value="DEAD-box_helicase_OB_fold"/>
</dbReference>
<evidence type="ECO:0000313" key="12">
    <source>
        <dbReference type="Proteomes" id="UP000054270"/>
    </source>
</evidence>
<name>A0A0D2QA44_HYPSF</name>
<dbReference type="PROSITE" id="PS00690">
    <property type="entry name" value="DEAH_ATP_HELICASE"/>
    <property type="match status" value="1"/>
</dbReference>
<evidence type="ECO:0000256" key="5">
    <source>
        <dbReference type="ARBA" id="ARBA00022840"/>
    </source>
</evidence>
<keyword evidence="2" id="KW-0547">Nucleotide-binding</keyword>
<dbReference type="Pfam" id="PF04408">
    <property type="entry name" value="WHD_HA2"/>
    <property type="match status" value="1"/>
</dbReference>
<dbReference type="InterPro" id="IPR056328">
    <property type="entry name" value="DSRM_DHX29"/>
</dbReference>
<evidence type="ECO:0000259" key="10">
    <source>
        <dbReference type="PROSITE" id="PS51194"/>
    </source>
</evidence>
<dbReference type="Pfam" id="PF00271">
    <property type="entry name" value="Helicase_C"/>
    <property type="match status" value="1"/>
</dbReference>
<dbReference type="InterPro" id="IPR001650">
    <property type="entry name" value="Helicase_C-like"/>
</dbReference>
<evidence type="ECO:0000259" key="9">
    <source>
        <dbReference type="PROSITE" id="PS51192"/>
    </source>
</evidence>
<dbReference type="GO" id="GO:0003724">
    <property type="term" value="F:RNA helicase activity"/>
    <property type="evidence" value="ECO:0007669"/>
    <property type="project" value="UniProtKB-EC"/>
</dbReference>
<dbReference type="EC" id="3.6.4.13" evidence="1"/>
<evidence type="ECO:0000256" key="6">
    <source>
        <dbReference type="ARBA" id="ARBA00022884"/>
    </source>
</evidence>
<dbReference type="PANTHER" id="PTHR18934:SF267">
    <property type="entry name" value="ATP-DEPENDENT RNA HELICASE YLR419W-RELATED"/>
    <property type="match status" value="1"/>
</dbReference>
<dbReference type="Proteomes" id="UP000054270">
    <property type="component" value="Unassembled WGS sequence"/>
</dbReference>
<keyword evidence="3" id="KW-0378">Hydrolase</keyword>
<gene>
    <name evidence="11" type="ORF">HYPSUDRAFT_709265</name>
</gene>
<dbReference type="Gene3D" id="3.40.50.300">
    <property type="entry name" value="P-loop containing nucleotide triphosphate hydrolases"/>
    <property type="match status" value="2"/>
</dbReference>
<accession>A0A0D2QA44</accession>
<feature type="region of interest" description="Disordered" evidence="8">
    <location>
        <begin position="168"/>
        <end position="203"/>
    </location>
</feature>
<dbReference type="InterPro" id="IPR007502">
    <property type="entry name" value="Helicase-assoc_dom"/>
</dbReference>
<dbReference type="FunFam" id="1.20.120.1080:FF:000002">
    <property type="entry name" value="Putative ATP-dependent RNA helicase DHX36"/>
    <property type="match status" value="1"/>
</dbReference>
<dbReference type="InterPro" id="IPR002464">
    <property type="entry name" value="DNA/RNA_helicase_DEAH_CS"/>
</dbReference>
<keyword evidence="6" id="KW-0694">RNA-binding</keyword>
<reference evidence="12" key="1">
    <citation type="submission" date="2014-04" db="EMBL/GenBank/DDBJ databases">
        <title>Evolutionary Origins and Diversification of the Mycorrhizal Mutualists.</title>
        <authorList>
            <consortium name="DOE Joint Genome Institute"/>
            <consortium name="Mycorrhizal Genomics Consortium"/>
            <person name="Kohler A."/>
            <person name="Kuo A."/>
            <person name="Nagy L.G."/>
            <person name="Floudas D."/>
            <person name="Copeland A."/>
            <person name="Barry K.W."/>
            <person name="Cichocki N."/>
            <person name="Veneault-Fourrey C."/>
            <person name="LaButti K."/>
            <person name="Lindquist E.A."/>
            <person name="Lipzen A."/>
            <person name="Lundell T."/>
            <person name="Morin E."/>
            <person name="Murat C."/>
            <person name="Riley R."/>
            <person name="Ohm R."/>
            <person name="Sun H."/>
            <person name="Tunlid A."/>
            <person name="Henrissat B."/>
            <person name="Grigoriev I.V."/>
            <person name="Hibbett D.S."/>
            <person name="Martin F."/>
        </authorList>
    </citation>
    <scope>NUCLEOTIDE SEQUENCE [LARGE SCALE GENOMIC DNA]</scope>
    <source>
        <strain evidence="12">FD-334 SS-4</strain>
    </source>
</reference>
<dbReference type="CDD" id="cd17917">
    <property type="entry name" value="DEXHc_RHA-like"/>
    <property type="match status" value="1"/>
</dbReference>
<dbReference type="STRING" id="945553.A0A0D2QA44"/>
<feature type="region of interest" description="Disordered" evidence="8">
    <location>
        <begin position="502"/>
        <end position="527"/>
    </location>
</feature>
<dbReference type="SUPFAM" id="SSF52540">
    <property type="entry name" value="P-loop containing nucleoside triphosphate hydrolases"/>
    <property type="match status" value="1"/>
</dbReference>
<organism evidence="11 12">
    <name type="scientific">Hypholoma sublateritium (strain FD-334 SS-4)</name>
    <dbReference type="NCBI Taxonomy" id="945553"/>
    <lineage>
        <taxon>Eukaryota</taxon>
        <taxon>Fungi</taxon>
        <taxon>Dikarya</taxon>
        <taxon>Basidiomycota</taxon>
        <taxon>Agaricomycotina</taxon>
        <taxon>Agaricomycetes</taxon>
        <taxon>Agaricomycetidae</taxon>
        <taxon>Agaricales</taxon>
        <taxon>Agaricineae</taxon>
        <taxon>Strophariaceae</taxon>
        <taxon>Hypholoma</taxon>
    </lineage>
</organism>
<dbReference type="GO" id="GO:0003723">
    <property type="term" value="F:RNA binding"/>
    <property type="evidence" value="ECO:0007669"/>
    <property type="project" value="UniProtKB-KW"/>
</dbReference>
<feature type="compositionally biased region" description="Polar residues" evidence="8">
    <location>
        <begin position="184"/>
        <end position="201"/>
    </location>
</feature>
<dbReference type="SMART" id="SM00847">
    <property type="entry name" value="HA2"/>
    <property type="match status" value="1"/>
</dbReference>
<dbReference type="Pfam" id="PF00270">
    <property type="entry name" value="DEAD"/>
    <property type="match status" value="1"/>
</dbReference>
<dbReference type="GO" id="GO:1990904">
    <property type="term" value="C:ribonucleoprotein complex"/>
    <property type="evidence" value="ECO:0007669"/>
    <property type="project" value="UniProtKB-ARBA"/>
</dbReference>
<dbReference type="SMART" id="SM00490">
    <property type="entry name" value="HELICc"/>
    <property type="match status" value="1"/>
</dbReference>
<proteinExistence type="inferred from homology"/>
<evidence type="ECO:0000256" key="1">
    <source>
        <dbReference type="ARBA" id="ARBA00012552"/>
    </source>
</evidence>
<dbReference type="GO" id="GO:0005524">
    <property type="term" value="F:ATP binding"/>
    <property type="evidence" value="ECO:0007669"/>
    <property type="project" value="UniProtKB-KW"/>
</dbReference>
<evidence type="ECO:0000313" key="11">
    <source>
        <dbReference type="EMBL" id="KJA28505.1"/>
    </source>
</evidence>
<comment type="similarity">
    <text evidence="7">Belongs to the DExH box helicase family.</text>
</comment>
<dbReference type="InterPro" id="IPR014001">
    <property type="entry name" value="Helicase_ATP-bd"/>
</dbReference>
<dbReference type="CDD" id="cd18791">
    <property type="entry name" value="SF2_C_RHA"/>
    <property type="match status" value="1"/>
</dbReference>
<dbReference type="InterPro" id="IPR011545">
    <property type="entry name" value="DEAD/DEAH_box_helicase_dom"/>
</dbReference>
<evidence type="ECO:0000256" key="8">
    <source>
        <dbReference type="SAM" id="MobiDB-lite"/>
    </source>
</evidence>
<evidence type="ECO:0000256" key="2">
    <source>
        <dbReference type="ARBA" id="ARBA00022741"/>
    </source>
</evidence>
<feature type="domain" description="Helicase C-terminal" evidence="10">
    <location>
        <begin position="803"/>
        <end position="970"/>
    </location>
</feature>
<dbReference type="PROSITE" id="PS51194">
    <property type="entry name" value="HELICASE_CTER"/>
    <property type="match status" value="1"/>
</dbReference>
<protein>
    <recommendedName>
        <fullName evidence="1">RNA helicase</fullName>
        <ecNumber evidence="1">3.6.4.13</ecNumber>
    </recommendedName>
</protein>
<feature type="region of interest" description="Disordered" evidence="8">
    <location>
        <begin position="1"/>
        <end position="46"/>
    </location>
</feature>
<dbReference type="InterPro" id="IPR048333">
    <property type="entry name" value="HA2_WH"/>
</dbReference>
<dbReference type="Pfam" id="PF21010">
    <property type="entry name" value="HA2_C"/>
    <property type="match status" value="1"/>
</dbReference>
<dbReference type="FunFam" id="3.40.50.300:FF:000526">
    <property type="entry name" value="DExH-box ATP-dependent RNA helicase DExH3"/>
    <property type="match status" value="1"/>
</dbReference>
<keyword evidence="5" id="KW-0067">ATP-binding</keyword>
<evidence type="ECO:0000256" key="7">
    <source>
        <dbReference type="ARBA" id="ARBA00060772"/>
    </source>
</evidence>